<feature type="transmembrane region" description="Helical" evidence="1">
    <location>
        <begin position="183"/>
        <end position="202"/>
    </location>
</feature>
<keyword evidence="1" id="KW-0472">Membrane</keyword>
<dbReference type="Gene3D" id="3.10.620.30">
    <property type="match status" value="1"/>
</dbReference>
<dbReference type="AlphaFoldDB" id="A0A1G5LDA2"/>
<dbReference type="Proteomes" id="UP000198636">
    <property type="component" value="Unassembled WGS sequence"/>
</dbReference>
<keyword evidence="1" id="KW-1133">Transmembrane helix</keyword>
<feature type="transmembrane region" description="Helical" evidence="1">
    <location>
        <begin position="12"/>
        <end position="29"/>
    </location>
</feature>
<reference evidence="2 3" key="1">
    <citation type="submission" date="2016-10" db="EMBL/GenBank/DDBJ databases">
        <authorList>
            <person name="de Groot N.N."/>
        </authorList>
    </citation>
    <scope>NUCLEOTIDE SEQUENCE [LARGE SCALE GENOMIC DNA]</scope>
    <source>
        <strain evidence="2 3">DSM 18978</strain>
    </source>
</reference>
<accession>A0A1G5LDA2</accession>
<gene>
    <name evidence="2" type="ORF">SAMN03080606_04284</name>
</gene>
<name>A0A1G5LDA2_9FIRM</name>
<evidence type="ECO:0008006" key="4">
    <source>
        <dbReference type="Google" id="ProtNLM"/>
    </source>
</evidence>
<evidence type="ECO:0000313" key="2">
    <source>
        <dbReference type="EMBL" id="SCZ10441.1"/>
    </source>
</evidence>
<dbReference type="RefSeq" id="WP_091547624.1">
    <property type="nucleotide sequence ID" value="NZ_FMUS01000050.1"/>
</dbReference>
<keyword evidence="1" id="KW-0812">Transmembrane</keyword>
<proteinExistence type="predicted"/>
<organism evidence="2 3">
    <name type="scientific">Alkaliphilus peptidifermentans DSM 18978</name>
    <dbReference type="NCBI Taxonomy" id="1120976"/>
    <lineage>
        <taxon>Bacteria</taxon>
        <taxon>Bacillati</taxon>
        <taxon>Bacillota</taxon>
        <taxon>Clostridia</taxon>
        <taxon>Peptostreptococcales</taxon>
        <taxon>Natronincolaceae</taxon>
        <taxon>Alkaliphilus</taxon>
    </lineage>
</organism>
<dbReference type="OrthoDB" id="1953594at2"/>
<evidence type="ECO:0000313" key="3">
    <source>
        <dbReference type="Proteomes" id="UP000198636"/>
    </source>
</evidence>
<evidence type="ECO:0000256" key="1">
    <source>
        <dbReference type="SAM" id="Phobius"/>
    </source>
</evidence>
<dbReference type="EMBL" id="FMUS01000050">
    <property type="protein sequence ID" value="SCZ10441.1"/>
    <property type="molecule type" value="Genomic_DNA"/>
</dbReference>
<protein>
    <recommendedName>
        <fullName evidence="4">Transglutaminase-like superfamily protein</fullName>
    </recommendedName>
</protein>
<sequence length="219" mass="25446">MLSLKGSKKRIYILHAILFLLIWILFTLYPNPYKLGVSILRLYRPAINIDAVEDLLREAPDDPAEIEAYVLEKIPYQFDWSTYGVPLYFPTAEEVLKKGTGDCKSRFIVIASIFEAKGIPYRQSFSLSHFWIDYDGKTENRIEQASNALFIRTDEGTKFQLPGEDIKEIYEVLKEGFWDYMPLHRKIILLLGFPLSVCMGILSRKRQNRKKEPYALPIS</sequence>
<keyword evidence="3" id="KW-1185">Reference proteome</keyword>